<reference evidence="5 6" key="1">
    <citation type="submission" date="2010-12" db="EMBL/GenBank/DDBJ databases">
        <title>Complete sequence of Bacillus cellulosilyticus DSM 2522.</title>
        <authorList>
            <consortium name="US DOE Joint Genome Institute"/>
            <person name="Lucas S."/>
            <person name="Copeland A."/>
            <person name="Lapidus A."/>
            <person name="Cheng J.-F."/>
            <person name="Bruce D."/>
            <person name="Goodwin L."/>
            <person name="Pitluck S."/>
            <person name="Chertkov O."/>
            <person name="Detter J.C."/>
            <person name="Han C."/>
            <person name="Tapia R."/>
            <person name="Land M."/>
            <person name="Hauser L."/>
            <person name="Jeffries C."/>
            <person name="Kyrpides N."/>
            <person name="Ivanova N."/>
            <person name="Mikhailova N."/>
            <person name="Brumm P."/>
            <person name="Mead D."/>
            <person name="Woyke T."/>
        </authorList>
    </citation>
    <scope>NUCLEOTIDE SEQUENCE [LARGE SCALE GENOMIC DNA]</scope>
    <source>
        <strain evidence="6">ATCC 21833 / DSM 2522 / FERM P-1141 / JCM 9156 / N-4</strain>
    </source>
</reference>
<dbReference type="SMART" id="SM00822">
    <property type="entry name" value="PKS_KR"/>
    <property type="match status" value="1"/>
</dbReference>
<dbReference type="InterPro" id="IPR002347">
    <property type="entry name" value="SDR_fam"/>
</dbReference>
<dbReference type="GO" id="GO:0016020">
    <property type="term" value="C:membrane"/>
    <property type="evidence" value="ECO:0007669"/>
    <property type="project" value="TreeGrafter"/>
</dbReference>
<evidence type="ECO:0000313" key="6">
    <source>
        <dbReference type="Proteomes" id="UP000001401"/>
    </source>
</evidence>
<accession>E6TZ83</accession>
<dbReference type="eggNOG" id="COG1028">
    <property type="taxonomic scope" value="Bacteria"/>
</dbReference>
<comment type="similarity">
    <text evidence="1 3">Belongs to the short-chain dehydrogenases/reductases (SDR) family.</text>
</comment>
<dbReference type="PANTHER" id="PTHR44196">
    <property type="entry name" value="DEHYDROGENASE/REDUCTASE SDR FAMILY MEMBER 7B"/>
    <property type="match status" value="1"/>
</dbReference>
<dbReference type="SUPFAM" id="SSF51735">
    <property type="entry name" value="NAD(P)-binding Rossmann-fold domains"/>
    <property type="match status" value="1"/>
</dbReference>
<dbReference type="KEGG" id="bco:Bcell_0663"/>
<evidence type="ECO:0000313" key="5">
    <source>
        <dbReference type="EMBL" id="ADU28945.1"/>
    </source>
</evidence>
<evidence type="ECO:0000259" key="4">
    <source>
        <dbReference type="SMART" id="SM00822"/>
    </source>
</evidence>
<protein>
    <submittedName>
        <fullName evidence="5">Short-chain dehydrogenase/reductase SDR</fullName>
    </submittedName>
</protein>
<dbReference type="AlphaFoldDB" id="E6TZ83"/>
<dbReference type="Proteomes" id="UP000001401">
    <property type="component" value="Chromosome"/>
</dbReference>
<dbReference type="Gene3D" id="3.40.50.720">
    <property type="entry name" value="NAD(P)-binding Rossmann-like Domain"/>
    <property type="match status" value="1"/>
</dbReference>
<gene>
    <name evidence="5" type="ordered locus">Bcell_0663</name>
</gene>
<name>E6TZ83_EVAC2</name>
<organism evidence="5 6">
    <name type="scientific">Evansella cellulosilytica (strain ATCC 21833 / DSM 2522 / FERM P-1141 / JCM 9156 / N-4)</name>
    <name type="common">Bacillus cellulosilyticus</name>
    <dbReference type="NCBI Taxonomy" id="649639"/>
    <lineage>
        <taxon>Bacteria</taxon>
        <taxon>Bacillati</taxon>
        <taxon>Bacillota</taxon>
        <taxon>Bacilli</taxon>
        <taxon>Bacillales</taxon>
        <taxon>Bacillaceae</taxon>
        <taxon>Evansella</taxon>
    </lineage>
</organism>
<keyword evidence="2" id="KW-0560">Oxidoreductase</keyword>
<dbReference type="Pfam" id="PF00106">
    <property type="entry name" value="adh_short"/>
    <property type="match status" value="1"/>
</dbReference>
<keyword evidence="6" id="KW-1185">Reference proteome</keyword>
<dbReference type="RefSeq" id="WP_013487286.1">
    <property type="nucleotide sequence ID" value="NC_014829.1"/>
</dbReference>
<evidence type="ECO:0000256" key="3">
    <source>
        <dbReference type="RuleBase" id="RU000363"/>
    </source>
</evidence>
<sequence length="250" mass="27374">MVNVKGKWALITGASRGIGYQIATFMAKQGCNLILHSRSLKNTKELENDVKALGVDAYSIEAELDNHQQVVAMLDKIDEKGTTVDIIFNNAAVQTAYRENYWNTPVEDFEQSFQINFISITTICNRLVPRMIERGFGRVINTTSGIINQPELSAYAASKAALDKYTKDLSSKLDGTDVVMSLADPGWCKTDLGGQNAECEVETVIPGITIGAFVDDKKSGRFFPAQTFTGMSLEAAVSKAEQIKATPYVI</sequence>
<dbReference type="HOGENOM" id="CLU_010194_9_0_9"/>
<dbReference type="STRING" id="649639.Bcell_0663"/>
<dbReference type="OrthoDB" id="5786478at2"/>
<dbReference type="CDD" id="cd05233">
    <property type="entry name" value="SDR_c"/>
    <property type="match status" value="1"/>
</dbReference>
<evidence type="ECO:0000256" key="1">
    <source>
        <dbReference type="ARBA" id="ARBA00006484"/>
    </source>
</evidence>
<dbReference type="InterPro" id="IPR036291">
    <property type="entry name" value="NAD(P)-bd_dom_sf"/>
</dbReference>
<dbReference type="PANTHER" id="PTHR44196:SF1">
    <property type="entry name" value="DEHYDROGENASE_REDUCTASE SDR FAMILY MEMBER 7B"/>
    <property type="match status" value="1"/>
</dbReference>
<dbReference type="PRINTS" id="PR00080">
    <property type="entry name" value="SDRFAMILY"/>
</dbReference>
<dbReference type="InterPro" id="IPR057326">
    <property type="entry name" value="KR_dom"/>
</dbReference>
<evidence type="ECO:0000256" key="2">
    <source>
        <dbReference type="ARBA" id="ARBA00023002"/>
    </source>
</evidence>
<dbReference type="EMBL" id="CP002394">
    <property type="protein sequence ID" value="ADU28945.1"/>
    <property type="molecule type" value="Genomic_DNA"/>
</dbReference>
<dbReference type="GO" id="GO:0016491">
    <property type="term" value="F:oxidoreductase activity"/>
    <property type="evidence" value="ECO:0007669"/>
    <property type="project" value="UniProtKB-KW"/>
</dbReference>
<feature type="domain" description="Ketoreductase" evidence="4">
    <location>
        <begin position="7"/>
        <end position="188"/>
    </location>
</feature>
<dbReference type="PRINTS" id="PR00081">
    <property type="entry name" value="GDHRDH"/>
</dbReference>
<proteinExistence type="inferred from homology"/>